<name>A0A6L9Y6D8_9BURK</name>
<protein>
    <submittedName>
        <fullName evidence="1">Uncharacterized protein</fullName>
    </submittedName>
</protein>
<reference evidence="1 2" key="1">
    <citation type="submission" date="2020-02" db="EMBL/GenBank/DDBJ databases">
        <title>Pelistega sp. NLN82 were isolated from wild rodents of the Hainan Island.</title>
        <authorList>
            <person name="Niu N."/>
            <person name="Zhou J."/>
        </authorList>
    </citation>
    <scope>NUCLEOTIDE SEQUENCE [LARGE SCALE GENOMIC DNA]</scope>
    <source>
        <strain evidence="1 2">NLN82</strain>
    </source>
</reference>
<evidence type="ECO:0000313" key="1">
    <source>
        <dbReference type="EMBL" id="NEN75846.1"/>
    </source>
</evidence>
<keyword evidence="2" id="KW-1185">Reference proteome</keyword>
<dbReference type="Proteomes" id="UP000477651">
    <property type="component" value="Unassembled WGS sequence"/>
</dbReference>
<proteinExistence type="predicted"/>
<comment type="caution">
    <text evidence="1">The sequence shown here is derived from an EMBL/GenBank/DDBJ whole genome shotgun (WGS) entry which is preliminary data.</text>
</comment>
<accession>A0A6L9Y6D8</accession>
<sequence>MELKSYLTDAVRAELIAAHADEALMNMEESKAAAEADDMDTAWRWLGKNDLPDYTLKLLKQSRGADFIRKYGFNTVNADKSYGENWLNE</sequence>
<dbReference type="AlphaFoldDB" id="A0A6L9Y6D8"/>
<evidence type="ECO:0000313" key="2">
    <source>
        <dbReference type="Proteomes" id="UP000477651"/>
    </source>
</evidence>
<dbReference type="RefSeq" id="WP_159991026.1">
    <property type="nucleotide sequence ID" value="NZ_CP047165.1"/>
</dbReference>
<dbReference type="EMBL" id="JAAGYR010000009">
    <property type="protein sequence ID" value="NEN75846.1"/>
    <property type="molecule type" value="Genomic_DNA"/>
</dbReference>
<gene>
    <name evidence="1" type="ORF">F9B74_05840</name>
</gene>
<organism evidence="1 2">
    <name type="scientific">Pelistega ratti</name>
    <dbReference type="NCBI Taxonomy" id="2652177"/>
    <lineage>
        <taxon>Bacteria</taxon>
        <taxon>Pseudomonadati</taxon>
        <taxon>Pseudomonadota</taxon>
        <taxon>Betaproteobacteria</taxon>
        <taxon>Burkholderiales</taxon>
        <taxon>Alcaligenaceae</taxon>
        <taxon>Pelistega</taxon>
    </lineage>
</organism>